<dbReference type="EMBL" id="CP048222">
    <property type="protein sequence ID" value="QHT67557.1"/>
    <property type="molecule type" value="Genomic_DNA"/>
</dbReference>
<feature type="transmembrane region" description="Helical" evidence="1">
    <location>
        <begin position="61"/>
        <end position="87"/>
    </location>
</feature>
<keyword evidence="1" id="KW-0472">Membrane</keyword>
<dbReference type="AlphaFoldDB" id="A0A6C0GHY3"/>
<organism evidence="2 3">
    <name type="scientific">Rhodocytophaga rosea</name>
    <dbReference type="NCBI Taxonomy" id="2704465"/>
    <lineage>
        <taxon>Bacteria</taxon>
        <taxon>Pseudomonadati</taxon>
        <taxon>Bacteroidota</taxon>
        <taxon>Cytophagia</taxon>
        <taxon>Cytophagales</taxon>
        <taxon>Rhodocytophagaceae</taxon>
        <taxon>Rhodocytophaga</taxon>
    </lineage>
</organism>
<reference evidence="2 3" key="1">
    <citation type="submission" date="2020-01" db="EMBL/GenBank/DDBJ databases">
        <authorList>
            <person name="Kim M.K."/>
        </authorList>
    </citation>
    <scope>NUCLEOTIDE SEQUENCE [LARGE SCALE GENOMIC DNA]</scope>
    <source>
        <strain evidence="2 3">172606-1</strain>
    </source>
</reference>
<gene>
    <name evidence="2" type="ORF">GXP67_13430</name>
</gene>
<sequence>MYASHQLTIPKEISLNDTHSELTIRKKWFEYGRLLQLAFAIIFNSCIGFFIYTLAQYDTNVRIFVAGIIAVSVIALFLQGLGLWMLYQAICGLFNTTVIKVDHSAISIYFKPLPWFGAKTINRQDIVQLHVSEKDYSDADLQHVSYQLQVILKNSDSIYLLKHLETPEQAQFIEEKIEQYLFDVPTTTENNEEDTQENKN</sequence>
<accession>A0A6C0GHY3</accession>
<evidence type="ECO:0000313" key="2">
    <source>
        <dbReference type="EMBL" id="QHT67557.1"/>
    </source>
</evidence>
<keyword evidence="3" id="KW-1185">Reference proteome</keyword>
<name>A0A6C0GHY3_9BACT</name>
<feature type="transmembrane region" description="Helical" evidence="1">
    <location>
        <begin position="34"/>
        <end position="55"/>
    </location>
</feature>
<proteinExistence type="predicted"/>
<evidence type="ECO:0000313" key="3">
    <source>
        <dbReference type="Proteomes" id="UP000480178"/>
    </source>
</evidence>
<dbReference type="RefSeq" id="WP_162443586.1">
    <property type="nucleotide sequence ID" value="NZ_CP048222.1"/>
</dbReference>
<dbReference type="Proteomes" id="UP000480178">
    <property type="component" value="Chromosome"/>
</dbReference>
<protein>
    <submittedName>
        <fullName evidence="2">Uncharacterized protein</fullName>
    </submittedName>
</protein>
<dbReference type="KEGG" id="rhoz:GXP67_13430"/>
<keyword evidence="1" id="KW-0812">Transmembrane</keyword>
<evidence type="ECO:0000256" key="1">
    <source>
        <dbReference type="SAM" id="Phobius"/>
    </source>
</evidence>
<keyword evidence="1" id="KW-1133">Transmembrane helix</keyword>